<name>A0A074N484_9SPHN</name>
<dbReference type="AlphaFoldDB" id="A0A074N484"/>
<organism evidence="2 3">
    <name type="scientific">Erythrobacter litoralis</name>
    <dbReference type="NCBI Taxonomy" id="39960"/>
    <lineage>
        <taxon>Bacteria</taxon>
        <taxon>Pseudomonadati</taxon>
        <taxon>Pseudomonadota</taxon>
        <taxon>Alphaproteobacteria</taxon>
        <taxon>Sphingomonadales</taxon>
        <taxon>Erythrobacteraceae</taxon>
        <taxon>Erythrobacter/Porphyrobacter group</taxon>
        <taxon>Erythrobacter</taxon>
    </lineage>
</organism>
<dbReference type="PANTHER" id="PTHR35813:SF1">
    <property type="entry name" value="INNER MEMBRANE PROTEIN YBAN"/>
    <property type="match status" value="1"/>
</dbReference>
<reference evidence="2 3" key="1">
    <citation type="submission" date="2014-04" db="EMBL/GenBank/DDBJ databases">
        <title>A comprehensive comparison of genomes of Erythrobacter spp. Strains.</title>
        <authorList>
            <person name="Zheng Q."/>
        </authorList>
    </citation>
    <scope>NUCLEOTIDE SEQUENCE [LARGE SCALE GENOMIC DNA]</scope>
    <source>
        <strain evidence="2 3">DSM 8509</strain>
    </source>
</reference>
<keyword evidence="1" id="KW-1133">Transmembrane helix</keyword>
<dbReference type="Pfam" id="PF04304">
    <property type="entry name" value="DUF454"/>
    <property type="match status" value="1"/>
</dbReference>
<feature type="transmembrane region" description="Helical" evidence="1">
    <location>
        <begin position="6"/>
        <end position="39"/>
    </location>
</feature>
<gene>
    <name evidence="2" type="ORF">EH32_13435</name>
</gene>
<dbReference type="PANTHER" id="PTHR35813">
    <property type="entry name" value="INNER MEMBRANE PROTEIN YBAN"/>
    <property type="match status" value="1"/>
</dbReference>
<keyword evidence="3" id="KW-1185">Reference proteome</keyword>
<dbReference type="Proteomes" id="UP000027866">
    <property type="component" value="Unassembled WGS sequence"/>
</dbReference>
<dbReference type="GO" id="GO:0005886">
    <property type="term" value="C:plasma membrane"/>
    <property type="evidence" value="ECO:0007669"/>
    <property type="project" value="TreeGrafter"/>
</dbReference>
<protein>
    <recommendedName>
        <fullName evidence="4">Inner membrane protein ybaN</fullName>
    </recommendedName>
</protein>
<proteinExistence type="predicted"/>
<dbReference type="PIRSF" id="PIRSF016789">
    <property type="entry name" value="DUF454"/>
    <property type="match status" value="1"/>
</dbReference>
<evidence type="ECO:0000313" key="3">
    <source>
        <dbReference type="Proteomes" id="UP000027866"/>
    </source>
</evidence>
<sequence>MRPLYLAGGLLFAALGAVGAVLPLLPTVPFLLLAAFCFARSNPEWEKRILDHPTWGPQILDWRERRAISRRAKVTAIATLVAGVAFTWATIGFPWVWFSVGALVLIGGWIATRKE</sequence>
<comment type="caution">
    <text evidence="2">The sequence shown here is derived from an EMBL/GenBank/DDBJ whole genome shotgun (WGS) entry which is preliminary data.</text>
</comment>
<keyword evidence="1" id="KW-0812">Transmembrane</keyword>
<dbReference type="RefSeq" id="WP_034904309.1">
    <property type="nucleotide sequence ID" value="NZ_CP017057.1"/>
</dbReference>
<evidence type="ECO:0000256" key="1">
    <source>
        <dbReference type="SAM" id="Phobius"/>
    </source>
</evidence>
<dbReference type="PATRIC" id="fig|39960.10.peg.976"/>
<feature type="transmembrane region" description="Helical" evidence="1">
    <location>
        <begin position="95"/>
        <end position="112"/>
    </location>
</feature>
<feature type="transmembrane region" description="Helical" evidence="1">
    <location>
        <begin position="72"/>
        <end position="89"/>
    </location>
</feature>
<evidence type="ECO:0008006" key="4">
    <source>
        <dbReference type="Google" id="ProtNLM"/>
    </source>
</evidence>
<dbReference type="OrthoDB" id="9816293at2"/>
<dbReference type="KEGG" id="elq:Ga0102493_111889"/>
<dbReference type="EMBL" id="JMIX01000008">
    <property type="protein sequence ID" value="KEO92792.1"/>
    <property type="molecule type" value="Genomic_DNA"/>
</dbReference>
<accession>A0A074N484</accession>
<dbReference type="InterPro" id="IPR007401">
    <property type="entry name" value="DUF454"/>
</dbReference>
<evidence type="ECO:0000313" key="2">
    <source>
        <dbReference type="EMBL" id="KEO92792.1"/>
    </source>
</evidence>
<keyword evidence="1" id="KW-0472">Membrane</keyword>